<name>A0A1Y6J1P4_9VIBR</name>
<reference evidence="2 3" key="1">
    <citation type="submission" date="2017-05" db="EMBL/GenBank/DDBJ databases">
        <authorList>
            <person name="Song R."/>
            <person name="Chenine A.L."/>
            <person name="Ruprecht R.M."/>
        </authorList>
    </citation>
    <scope>NUCLEOTIDE SEQUENCE [LARGE SCALE GENOMIC DNA]</scope>
    <source>
        <strain evidence="2 3">CECT 7927</strain>
    </source>
</reference>
<protein>
    <submittedName>
        <fullName evidence="2">Uncharacterized protein</fullName>
    </submittedName>
</protein>
<dbReference type="Proteomes" id="UP001283366">
    <property type="component" value="Unassembled WGS sequence"/>
</dbReference>
<accession>A0A1Y6J1P4</accession>
<dbReference type="OrthoDB" id="9854997at2"/>
<evidence type="ECO:0000313" key="2">
    <source>
        <dbReference type="EMBL" id="SMS02243.1"/>
    </source>
</evidence>
<organism evidence="2 3">
    <name type="scientific">Vibrio mangrovi</name>
    <dbReference type="NCBI Taxonomy" id="474394"/>
    <lineage>
        <taxon>Bacteria</taxon>
        <taxon>Pseudomonadati</taxon>
        <taxon>Pseudomonadota</taxon>
        <taxon>Gammaproteobacteria</taxon>
        <taxon>Vibrionales</taxon>
        <taxon>Vibrionaceae</taxon>
        <taxon>Vibrio</taxon>
    </lineage>
</organism>
<dbReference type="AlphaFoldDB" id="A0A1Y6J1P4"/>
<evidence type="ECO:0000313" key="3">
    <source>
        <dbReference type="Proteomes" id="UP000196125"/>
    </source>
</evidence>
<dbReference type="Proteomes" id="UP000196125">
    <property type="component" value="Unassembled WGS sequence"/>
</dbReference>
<dbReference type="RefSeq" id="WP_087482270.1">
    <property type="nucleotide sequence ID" value="NZ_AP024883.1"/>
</dbReference>
<proteinExistence type="predicted"/>
<keyword evidence="4" id="KW-1185">Reference proteome</keyword>
<gene>
    <name evidence="1" type="ORF">SBX37_07760</name>
    <name evidence="2" type="ORF">VIM7927_03561</name>
</gene>
<sequence length="61" mass="6945">MPKHPTNPTLHLTARGYLIDLLITSTEPHIDQHELREVILFLNNLITFDEMSLCSDGSGER</sequence>
<dbReference type="EMBL" id="JAWRCO010000001">
    <property type="protein sequence ID" value="MDW6002751.1"/>
    <property type="molecule type" value="Genomic_DNA"/>
</dbReference>
<evidence type="ECO:0000313" key="4">
    <source>
        <dbReference type="Proteomes" id="UP001283366"/>
    </source>
</evidence>
<reference evidence="1 4" key="2">
    <citation type="submission" date="2023-11" db="EMBL/GenBank/DDBJ databases">
        <title>Plant-associative lifestyle of Vibrio porteresiae and its evolutionary dynamics.</title>
        <authorList>
            <person name="Rameshkumar N."/>
            <person name="Kirti K."/>
        </authorList>
    </citation>
    <scope>NUCLEOTIDE SEQUENCE [LARGE SCALE GENOMIC DNA]</scope>
    <source>
        <strain evidence="1 4">MSSRF38</strain>
    </source>
</reference>
<dbReference type="EMBL" id="FXXI01000009">
    <property type="protein sequence ID" value="SMS02243.1"/>
    <property type="molecule type" value="Genomic_DNA"/>
</dbReference>
<evidence type="ECO:0000313" key="1">
    <source>
        <dbReference type="EMBL" id="MDW6002751.1"/>
    </source>
</evidence>